<protein>
    <recommendedName>
        <fullName evidence="3">TerD domain-containing protein</fullName>
    </recommendedName>
</protein>
<gene>
    <name evidence="1" type="ORF">J2S37_001769</name>
</gene>
<dbReference type="EMBL" id="JAVDYF010000001">
    <property type="protein sequence ID" value="MDR7355231.1"/>
    <property type="molecule type" value="Genomic_DNA"/>
</dbReference>
<organism evidence="1 2">
    <name type="scientific">Corynebacterium felinum</name>
    <dbReference type="NCBI Taxonomy" id="131318"/>
    <lineage>
        <taxon>Bacteria</taxon>
        <taxon>Bacillati</taxon>
        <taxon>Actinomycetota</taxon>
        <taxon>Actinomycetes</taxon>
        <taxon>Mycobacteriales</taxon>
        <taxon>Corynebacteriaceae</taxon>
        <taxon>Corynebacterium</taxon>
    </lineage>
</organism>
<evidence type="ECO:0000313" key="1">
    <source>
        <dbReference type="EMBL" id="MDR7355231.1"/>
    </source>
</evidence>
<evidence type="ECO:0008006" key="3">
    <source>
        <dbReference type="Google" id="ProtNLM"/>
    </source>
</evidence>
<dbReference type="Proteomes" id="UP001183619">
    <property type="component" value="Unassembled WGS sequence"/>
</dbReference>
<evidence type="ECO:0000313" key="2">
    <source>
        <dbReference type="Proteomes" id="UP001183619"/>
    </source>
</evidence>
<dbReference type="RefSeq" id="WP_277104914.1">
    <property type="nucleotide sequence ID" value="NZ_BAAAJS010000058.1"/>
</dbReference>
<accession>A0ABU2B9D5</accession>
<sequence>MSTVAMLRQGFIASGGAGEQRCSLAEAVTCACELMNLGFLADPTDLLRFDVLELNTLIYNAAIVVGADRAWIPMYPGFPKQVIETSSAQLLFDQLVHYITSGALLPALRGEFERTPNATFADLKPLRLLKPSVADLAGLWGQAVGLSEQDAEFAVDLALWLEEDSLVAFEMTDFSSSENFGLACETLTSIGVQGVFDVGVTKVRNADDLLRLIVGCFGSGARLLQDVRLRSVPQAKRRVILDALARRERQFDLDLLFRRRKVWRKVMRVLHPYAQPNAPRTQLDIIHENVKFRTTNALVEQALVDGDIITACTLLSKQPGNLIRRLDHLMRLAGARRTLGWQDNVAALDAALKQAAPKVRLSTLISVLNHLRTREDTFKVVKIPGKGNVLQKVDATKVLPMVLAKVNLRIQEAITARLALVSAPEAAVACKSNVPVELVKRDTSTGLSVIKRGERIALWDDVDNERADENSGNIRMFIHWYGGDVDLGVVLADATLKNRIGFVDYTNHSEKRFRNAIVHSGDIVNAPNGGCEFIDIDVKVLRKRFPHARYAICSVISFGAGLLSKVDSFAGAMVRGSGMEGKLFEPRSVITAATPTVPSTSAIPFVVDLDTFELVWLDSSLGTRRGGYSAGRSVALDLVRAEMSVLSKKVTEGELLSWWAKAHGVATTDEPVDDLQIAALLAGC</sequence>
<name>A0ABU2B9D5_9CORY</name>
<reference evidence="1 2" key="1">
    <citation type="submission" date="2023-07" db="EMBL/GenBank/DDBJ databases">
        <title>Sequencing the genomes of 1000 actinobacteria strains.</title>
        <authorList>
            <person name="Klenk H.-P."/>
        </authorList>
    </citation>
    <scope>NUCLEOTIDE SEQUENCE [LARGE SCALE GENOMIC DNA]</scope>
    <source>
        <strain evidence="1 2">DSM 44508</strain>
    </source>
</reference>
<proteinExistence type="predicted"/>
<keyword evidence="2" id="KW-1185">Reference proteome</keyword>
<comment type="caution">
    <text evidence="1">The sequence shown here is derived from an EMBL/GenBank/DDBJ whole genome shotgun (WGS) entry which is preliminary data.</text>
</comment>